<protein>
    <recommendedName>
        <fullName evidence="8">Dihydropteridine reductase</fullName>
        <ecNumber evidence="7">1.5.1.34</ecNumber>
    </recommendedName>
    <alternativeName>
        <fullName evidence="10">HDHPR</fullName>
    </alternativeName>
    <alternativeName>
        <fullName evidence="9">Quinoid dihydropteridine reductase</fullName>
    </alternativeName>
</protein>
<evidence type="ECO:0000313" key="13">
    <source>
        <dbReference type="EMBL" id="CAD7571759.1"/>
    </source>
</evidence>
<gene>
    <name evidence="13" type="ORF">TCMB3V08_LOCUS4423</name>
</gene>
<evidence type="ECO:0000256" key="6">
    <source>
        <dbReference type="ARBA" id="ARBA00037099"/>
    </source>
</evidence>
<evidence type="ECO:0000256" key="7">
    <source>
        <dbReference type="ARBA" id="ARBA00039153"/>
    </source>
</evidence>
<dbReference type="AlphaFoldDB" id="A0A7R9P6P3"/>
<keyword evidence="5" id="KW-0783">Tetrahydrobiopterin biosynthesis</keyword>
<evidence type="ECO:0000256" key="5">
    <source>
        <dbReference type="ARBA" id="ARBA00023007"/>
    </source>
</evidence>
<dbReference type="GO" id="GO:0006559">
    <property type="term" value="P:L-phenylalanine catabolic process"/>
    <property type="evidence" value="ECO:0007669"/>
    <property type="project" value="TreeGrafter"/>
</dbReference>
<evidence type="ECO:0000256" key="9">
    <source>
        <dbReference type="ARBA" id="ARBA00041348"/>
    </source>
</evidence>
<comment type="catalytic activity">
    <reaction evidence="12">
        <text>5,6,7,8-tetrahydropteridine + NAD(+) = 6,7-dihydropteridine + NADH + H(+)</text>
        <dbReference type="Rhea" id="RHEA:17869"/>
        <dbReference type="ChEBI" id="CHEBI:15378"/>
        <dbReference type="ChEBI" id="CHEBI:28889"/>
        <dbReference type="ChEBI" id="CHEBI:30156"/>
        <dbReference type="ChEBI" id="CHEBI:57540"/>
        <dbReference type="ChEBI" id="CHEBI:57945"/>
        <dbReference type="EC" id="1.5.1.34"/>
    </reaction>
    <physiologicalReaction direction="right-to-left" evidence="12">
        <dbReference type="Rhea" id="RHEA:17871"/>
    </physiologicalReaction>
</comment>
<name>A0A7R9P6P3_TIMCA</name>
<dbReference type="GO" id="GO:0004155">
    <property type="term" value="F:6,7-dihydropteridine reductase activity"/>
    <property type="evidence" value="ECO:0007669"/>
    <property type="project" value="UniProtKB-EC"/>
</dbReference>
<dbReference type="SUPFAM" id="SSF51735">
    <property type="entry name" value="NAD(P)-binding Rossmann-fold domains"/>
    <property type="match status" value="1"/>
</dbReference>
<dbReference type="FunFam" id="3.40.50.720:FF:000157">
    <property type="entry name" value="Quinoid dihydropteridine reductase"/>
    <property type="match status" value="1"/>
</dbReference>
<evidence type="ECO:0000256" key="1">
    <source>
        <dbReference type="ARBA" id="ARBA00006484"/>
    </source>
</evidence>
<sequence>MAVVLGRVFIYGGKGALGAACVSHFKTQNWWVGSIDIKENDNADANILVKHEETWVEQEVSVLSQVGALLQGEKVDAVICVAGGWAGGNAASKDVPIFCFSDLVKNSDLMWRQSVWSSTIAASIAANHLKDGGLISLPGAKPALGATPGKYMCSIVESLRYVPIFCFSDLVKNSDLMWRQSVWSSTIAASIAANHLKDGGLISLPGAKPALGATPGKYMCSIVESLSEVCDLGMIGYGMAKAAIHQLTKSLAADNSGLPPNCLAVAILPITLDTPMNRKWMPNADYATWTPLEFVAEYVL</sequence>
<evidence type="ECO:0000256" key="11">
    <source>
        <dbReference type="ARBA" id="ARBA00047429"/>
    </source>
</evidence>
<dbReference type="PANTHER" id="PTHR15104">
    <property type="entry name" value="DIHYDROPTERIDINE REDUCTASE"/>
    <property type="match status" value="1"/>
</dbReference>
<dbReference type="InterPro" id="IPR036291">
    <property type="entry name" value="NAD(P)-bd_dom_sf"/>
</dbReference>
<comment type="function">
    <text evidence="6">Catalyzes the conversion of quinonoid dihydrobiopterin into tetrahydrobiopterin.</text>
</comment>
<keyword evidence="4" id="KW-0560">Oxidoreductase</keyword>
<comment type="subunit">
    <text evidence="2">Homodimer.</text>
</comment>
<dbReference type="Gene3D" id="3.40.50.720">
    <property type="entry name" value="NAD(P)-binding Rossmann-like Domain"/>
    <property type="match status" value="2"/>
</dbReference>
<evidence type="ECO:0000256" key="2">
    <source>
        <dbReference type="ARBA" id="ARBA00011738"/>
    </source>
</evidence>
<evidence type="ECO:0000256" key="10">
    <source>
        <dbReference type="ARBA" id="ARBA00042518"/>
    </source>
</evidence>
<dbReference type="EC" id="1.5.1.34" evidence="7"/>
<dbReference type="GO" id="GO:0005737">
    <property type="term" value="C:cytoplasm"/>
    <property type="evidence" value="ECO:0007669"/>
    <property type="project" value="TreeGrafter"/>
</dbReference>
<proteinExistence type="inferred from homology"/>
<comment type="catalytic activity">
    <reaction evidence="11">
        <text>5,6,7,8-tetrahydropteridine + NADP(+) = 6,7-dihydropteridine + NADPH + H(+)</text>
        <dbReference type="Rhea" id="RHEA:17865"/>
        <dbReference type="ChEBI" id="CHEBI:15378"/>
        <dbReference type="ChEBI" id="CHEBI:28889"/>
        <dbReference type="ChEBI" id="CHEBI:30156"/>
        <dbReference type="ChEBI" id="CHEBI:57783"/>
        <dbReference type="ChEBI" id="CHEBI:58349"/>
        <dbReference type="EC" id="1.5.1.34"/>
    </reaction>
    <physiologicalReaction direction="right-to-left" evidence="11">
        <dbReference type="Rhea" id="RHEA:17867"/>
    </physiologicalReaction>
</comment>
<organism evidence="13">
    <name type="scientific">Timema californicum</name>
    <name type="common">California timema</name>
    <name type="synonym">Walking stick</name>
    <dbReference type="NCBI Taxonomy" id="61474"/>
    <lineage>
        <taxon>Eukaryota</taxon>
        <taxon>Metazoa</taxon>
        <taxon>Ecdysozoa</taxon>
        <taxon>Arthropoda</taxon>
        <taxon>Hexapoda</taxon>
        <taxon>Insecta</taxon>
        <taxon>Pterygota</taxon>
        <taxon>Neoptera</taxon>
        <taxon>Polyneoptera</taxon>
        <taxon>Phasmatodea</taxon>
        <taxon>Timematodea</taxon>
        <taxon>Timematoidea</taxon>
        <taxon>Timematidae</taxon>
        <taxon>Timema</taxon>
    </lineage>
</organism>
<dbReference type="GO" id="GO:0070404">
    <property type="term" value="F:NADH binding"/>
    <property type="evidence" value="ECO:0007669"/>
    <property type="project" value="TreeGrafter"/>
</dbReference>
<dbReference type="GO" id="GO:0070402">
    <property type="term" value="F:NADPH binding"/>
    <property type="evidence" value="ECO:0007669"/>
    <property type="project" value="TreeGrafter"/>
</dbReference>
<reference evidence="13" key="1">
    <citation type="submission" date="2020-11" db="EMBL/GenBank/DDBJ databases">
        <authorList>
            <person name="Tran Van P."/>
        </authorList>
    </citation>
    <scope>NUCLEOTIDE SEQUENCE</scope>
</reference>
<dbReference type="PANTHER" id="PTHR15104:SF0">
    <property type="entry name" value="DIHYDROPTERIDINE REDUCTASE"/>
    <property type="match status" value="1"/>
</dbReference>
<evidence type="ECO:0000256" key="12">
    <source>
        <dbReference type="ARBA" id="ARBA00047536"/>
    </source>
</evidence>
<dbReference type="CDD" id="cd05334">
    <property type="entry name" value="DHPR_SDR_c_like"/>
    <property type="match status" value="1"/>
</dbReference>
<comment type="similarity">
    <text evidence="1">Belongs to the short-chain dehydrogenases/reductases (SDR) family.</text>
</comment>
<evidence type="ECO:0000256" key="4">
    <source>
        <dbReference type="ARBA" id="ARBA00023002"/>
    </source>
</evidence>
<evidence type="ECO:0000256" key="8">
    <source>
        <dbReference type="ARBA" id="ARBA00039520"/>
    </source>
</evidence>
<accession>A0A7R9P6P3</accession>
<dbReference type="GO" id="GO:0006729">
    <property type="term" value="P:tetrahydrobiopterin biosynthetic process"/>
    <property type="evidence" value="ECO:0007669"/>
    <property type="project" value="UniProtKB-KW"/>
</dbReference>
<keyword evidence="3" id="KW-0521">NADP</keyword>
<evidence type="ECO:0000256" key="3">
    <source>
        <dbReference type="ARBA" id="ARBA00022857"/>
    </source>
</evidence>
<dbReference type="EMBL" id="OE180682">
    <property type="protein sequence ID" value="CAD7571759.1"/>
    <property type="molecule type" value="Genomic_DNA"/>
</dbReference>